<dbReference type="GO" id="GO:0004413">
    <property type="term" value="F:homoserine kinase activity"/>
    <property type="evidence" value="ECO:0007669"/>
    <property type="project" value="UniProtKB-EC"/>
</dbReference>
<dbReference type="Gene3D" id="3.30.70.890">
    <property type="entry name" value="GHMP kinase, C-terminal domain"/>
    <property type="match status" value="1"/>
</dbReference>
<dbReference type="RefSeq" id="WP_307409061.1">
    <property type="nucleotide sequence ID" value="NZ_JAUSUR010000005.1"/>
</dbReference>
<dbReference type="HAMAP" id="MF_00384">
    <property type="entry name" value="Homoser_kinase"/>
    <property type="match status" value="1"/>
</dbReference>
<comment type="subcellular location">
    <subcellularLocation>
        <location evidence="13">Cytoplasm</location>
    </subcellularLocation>
</comment>
<feature type="domain" description="GHMP kinase N-terminal" evidence="14">
    <location>
        <begin position="59"/>
        <end position="134"/>
    </location>
</feature>
<dbReference type="InterPro" id="IPR036554">
    <property type="entry name" value="GHMP_kinase_C_sf"/>
</dbReference>
<evidence type="ECO:0000256" key="13">
    <source>
        <dbReference type="HAMAP-Rule" id="MF_00384"/>
    </source>
</evidence>
<dbReference type="PRINTS" id="PR00958">
    <property type="entry name" value="HOMSERKINASE"/>
</dbReference>
<evidence type="ECO:0000256" key="5">
    <source>
        <dbReference type="ARBA" id="ARBA00022605"/>
    </source>
</evidence>
<evidence type="ECO:0000256" key="7">
    <source>
        <dbReference type="ARBA" id="ARBA00022697"/>
    </source>
</evidence>
<comment type="caution">
    <text evidence="15">The sequence shown here is derived from an EMBL/GenBank/DDBJ whole genome shotgun (WGS) entry which is preliminary data.</text>
</comment>
<keyword evidence="9 13" id="KW-0418">Kinase</keyword>
<evidence type="ECO:0000256" key="1">
    <source>
        <dbReference type="ARBA" id="ARBA00005015"/>
    </source>
</evidence>
<keyword evidence="8 13" id="KW-0547">Nucleotide-binding</keyword>
<comment type="pathway">
    <text evidence="1 13">Amino-acid biosynthesis; L-threonine biosynthesis; L-threonine from L-aspartate: step 4/5.</text>
</comment>
<dbReference type="SUPFAM" id="SSF54211">
    <property type="entry name" value="Ribosomal protein S5 domain 2-like"/>
    <property type="match status" value="1"/>
</dbReference>
<evidence type="ECO:0000256" key="6">
    <source>
        <dbReference type="ARBA" id="ARBA00022679"/>
    </source>
</evidence>
<dbReference type="InterPro" id="IPR014721">
    <property type="entry name" value="Ribsml_uS5_D2-typ_fold_subgr"/>
</dbReference>
<proteinExistence type="inferred from homology"/>
<dbReference type="PIRSF" id="PIRSF000676">
    <property type="entry name" value="Homoser_kin"/>
    <property type="match status" value="1"/>
</dbReference>
<keyword evidence="16" id="KW-1185">Reference proteome</keyword>
<evidence type="ECO:0000256" key="11">
    <source>
        <dbReference type="ARBA" id="ARBA00049375"/>
    </source>
</evidence>
<dbReference type="SUPFAM" id="SSF55060">
    <property type="entry name" value="GHMP Kinase, C-terminal domain"/>
    <property type="match status" value="1"/>
</dbReference>
<gene>
    <name evidence="13" type="primary">thrB</name>
    <name evidence="15" type="ORF">J2S15_002672</name>
</gene>
<evidence type="ECO:0000256" key="8">
    <source>
        <dbReference type="ARBA" id="ARBA00022741"/>
    </source>
</evidence>
<evidence type="ECO:0000313" key="16">
    <source>
        <dbReference type="Proteomes" id="UP001230220"/>
    </source>
</evidence>
<dbReference type="Pfam" id="PF00288">
    <property type="entry name" value="GHMP_kinases_N"/>
    <property type="match status" value="1"/>
</dbReference>
<keyword evidence="7 13" id="KW-0791">Threonine biosynthesis</keyword>
<evidence type="ECO:0000256" key="12">
    <source>
        <dbReference type="ARBA" id="ARBA00049954"/>
    </source>
</evidence>
<reference evidence="15 16" key="1">
    <citation type="submission" date="2023-07" db="EMBL/GenBank/DDBJ databases">
        <title>Genomic Encyclopedia of Type Strains, Phase IV (KMG-IV): sequencing the most valuable type-strain genomes for metagenomic binning, comparative biology and taxonomic classification.</title>
        <authorList>
            <person name="Goeker M."/>
        </authorList>
    </citation>
    <scope>NUCLEOTIDE SEQUENCE [LARGE SCALE GENOMIC DNA]</scope>
    <source>
        <strain evidence="15 16">DSM 16784</strain>
    </source>
</reference>
<evidence type="ECO:0000256" key="9">
    <source>
        <dbReference type="ARBA" id="ARBA00022777"/>
    </source>
</evidence>
<evidence type="ECO:0000256" key="10">
    <source>
        <dbReference type="ARBA" id="ARBA00022840"/>
    </source>
</evidence>
<comment type="function">
    <text evidence="12 13">Catalyzes the ATP-dependent phosphorylation of L-homoserine to L-homoserine phosphate.</text>
</comment>
<evidence type="ECO:0000259" key="14">
    <source>
        <dbReference type="Pfam" id="PF00288"/>
    </source>
</evidence>
<dbReference type="PROSITE" id="PS00627">
    <property type="entry name" value="GHMP_KINASES_ATP"/>
    <property type="match status" value="1"/>
</dbReference>
<dbReference type="PANTHER" id="PTHR20861:SF1">
    <property type="entry name" value="HOMOSERINE KINASE"/>
    <property type="match status" value="1"/>
</dbReference>
<comment type="similarity">
    <text evidence="2 13">Belongs to the GHMP kinase family. Homoserine kinase subfamily.</text>
</comment>
<evidence type="ECO:0000256" key="3">
    <source>
        <dbReference type="ARBA" id="ARBA00012078"/>
    </source>
</evidence>
<comment type="catalytic activity">
    <reaction evidence="11 13">
        <text>L-homoserine + ATP = O-phospho-L-homoserine + ADP + H(+)</text>
        <dbReference type="Rhea" id="RHEA:13985"/>
        <dbReference type="ChEBI" id="CHEBI:15378"/>
        <dbReference type="ChEBI" id="CHEBI:30616"/>
        <dbReference type="ChEBI" id="CHEBI:57476"/>
        <dbReference type="ChEBI" id="CHEBI:57590"/>
        <dbReference type="ChEBI" id="CHEBI:456216"/>
        <dbReference type="EC" id="2.7.1.39"/>
    </reaction>
</comment>
<sequence>MVKIQVPATTANVGVGFDCLGIALNLYTYFTFEETDEFSISGCEERFQNEDNLVYTSFLKALAYLKKEVKGVSIIIDSNVPVSRGLGSSATCVVGGVLGAYELTNTAIDKEAILNICTEIEGHPDNVAPAIYGGLMASYQSEKSVISVPYLVDERFHFLALIPDFETKTEEARKVLPKELPFATAVRNSAKLSVVLKGFEMYESNILSEVMSDEVHEPYRKPLIHEYDEVRAICEEIESVCFYISGSGSTLMNVMRDTEQVEAIQKRLDKLEYGWKCVMLDVDRAGASLC</sequence>
<name>A0ABU0E4U2_9FIRM</name>
<feature type="binding site" evidence="13">
    <location>
        <begin position="81"/>
        <end position="91"/>
    </location>
    <ligand>
        <name>ATP</name>
        <dbReference type="ChEBI" id="CHEBI:30616"/>
    </ligand>
</feature>
<dbReference type="InterPro" id="IPR006204">
    <property type="entry name" value="GHMP_kinase_N_dom"/>
</dbReference>
<keyword evidence="5 13" id="KW-0028">Amino-acid biosynthesis</keyword>
<protein>
    <recommendedName>
        <fullName evidence="4 13">Homoserine kinase</fullName>
        <shortName evidence="13">HK</shortName>
        <shortName evidence="13">HSK</shortName>
        <ecNumber evidence="3 13">2.7.1.39</ecNumber>
    </recommendedName>
</protein>
<dbReference type="InterPro" id="IPR006203">
    <property type="entry name" value="GHMP_knse_ATP-bd_CS"/>
</dbReference>
<dbReference type="EMBL" id="JAUSUR010000005">
    <property type="protein sequence ID" value="MDQ0361919.1"/>
    <property type="molecule type" value="Genomic_DNA"/>
</dbReference>
<evidence type="ECO:0000256" key="2">
    <source>
        <dbReference type="ARBA" id="ARBA00007370"/>
    </source>
</evidence>
<dbReference type="Proteomes" id="UP001230220">
    <property type="component" value="Unassembled WGS sequence"/>
</dbReference>
<dbReference type="EC" id="2.7.1.39" evidence="3 13"/>
<dbReference type="NCBIfam" id="TIGR00191">
    <property type="entry name" value="thrB"/>
    <property type="match status" value="1"/>
</dbReference>
<dbReference type="InterPro" id="IPR000870">
    <property type="entry name" value="Homoserine_kinase"/>
</dbReference>
<dbReference type="InterPro" id="IPR020568">
    <property type="entry name" value="Ribosomal_Su5_D2-typ_SF"/>
</dbReference>
<dbReference type="Gene3D" id="3.30.230.10">
    <property type="match status" value="1"/>
</dbReference>
<evidence type="ECO:0000256" key="4">
    <source>
        <dbReference type="ARBA" id="ARBA00017858"/>
    </source>
</evidence>
<keyword evidence="10 13" id="KW-0067">ATP-binding</keyword>
<organism evidence="15 16">
    <name type="scientific">Breznakia pachnodae</name>
    <dbReference type="NCBI Taxonomy" id="265178"/>
    <lineage>
        <taxon>Bacteria</taxon>
        <taxon>Bacillati</taxon>
        <taxon>Bacillota</taxon>
        <taxon>Erysipelotrichia</taxon>
        <taxon>Erysipelotrichales</taxon>
        <taxon>Erysipelotrichaceae</taxon>
        <taxon>Breznakia</taxon>
    </lineage>
</organism>
<evidence type="ECO:0000313" key="15">
    <source>
        <dbReference type="EMBL" id="MDQ0361919.1"/>
    </source>
</evidence>
<keyword evidence="13" id="KW-0963">Cytoplasm</keyword>
<keyword evidence="6 13" id="KW-0808">Transferase</keyword>
<dbReference type="PANTHER" id="PTHR20861">
    <property type="entry name" value="HOMOSERINE/4-DIPHOSPHOCYTIDYL-2-C-METHYL-D-ERYTHRITOL KINASE"/>
    <property type="match status" value="1"/>
</dbReference>
<accession>A0ABU0E4U2</accession>